<evidence type="ECO:0000259" key="10">
    <source>
        <dbReference type="PROSITE" id="PS51352"/>
    </source>
</evidence>
<dbReference type="Pfam" id="PF00085">
    <property type="entry name" value="Thioredoxin"/>
    <property type="match status" value="1"/>
</dbReference>
<dbReference type="Gene3D" id="3.40.30.10">
    <property type="entry name" value="Glutaredoxin"/>
    <property type="match status" value="1"/>
</dbReference>
<feature type="site" description="Contributes to redox potential value" evidence="8">
    <location>
        <position position="30"/>
    </location>
</feature>
<proteinExistence type="inferred from homology"/>
<keyword evidence="4 9" id="KW-1015">Disulfide bond</keyword>
<evidence type="ECO:0000256" key="2">
    <source>
        <dbReference type="ARBA" id="ARBA00022448"/>
    </source>
</evidence>
<evidence type="ECO:0000256" key="7">
    <source>
        <dbReference type="PIRNR" id="PIRNR000077"/>
    </source>
</evidence>
<dbReference type="PIRSF" id="PIRSF000077">
    <property type="entry name" value="Thioredoxin"/>
    <property type="match status" value="1"/>
</dbReference>
<dbReference type="PRINTS" id="PR00421">
    <property type="entry name" value="THIOREDOXIN"/>
</dbReference>
<dbReference type="AlphaFoldDB" id="A0A2D0N4R3"/>
<feature type="disulfide bond" description="Redox-active" evidence="9">
    <location>
        <begin position="29"/>
        <end position="32"/>
    </location>
</feature>
<dbReference type="Proteomes" id="UP000223913">
    <property type="component" value="Unassembled WGS sequence"/>
</dbReference>
<dbReference type="PROSITE" id="PS51352">
    <property type="entry name" value="THIOREDOXIN_2"/>
    <property type="match status" value="1"/>
</dbReference>
<evidence type="ECO:0000256" key="8">
    <source>
        <dbReference type="PIRSR" id="PIRSR000077-1"/>
    </source>
</evidence>
<comment type="similarity">
    <text evidence="1 7">Belongs to the thioredoxin family.</text>
</comment>
<dbReference type="FunFam" id="3.40.30.10:FF:000001">
    <property type="entry name" value="Thioredoxin"/>
    <property type="match status" value="1"/>
</dbReference>
<evidence type="ECO:0000313" key="12">
    <source>
        <dbReference type="Proteomes" id="UP000223913"/>
    </source>
</evidence>
<dbReference type="RefSeq" id="WP_099153579.1">
    <property type="nucleotide sequence ID" value="NZ_PDUD01000034.1"/>
</dbReference>
<comment type="caution">
    <text evidence="11">The sequence shown here is derived from an EMBL/GenBank/DDBJ whole genome shotgun (WGS) entry which is preliminary data.</text>
</comment>
<accession>A0A2D0N4R3</accession>
<keyword evidence="3" id="KW-0249">Electron transport</keyword>
<feature type="domain" description="Thioredoxin" evidence="10">
    <location>
        <begin position="1"/>
        <end position="105"/>
    </location>
</feature>
<dbReference type="InterPro" id="IPR013766">
    <property type="entry name" value="Thioredoxin_domain"/>
</dbReference>
<dbReference type="PANTHER" id="PTHR45663:SF11">
    <property type="entry name" value="GEO12009P1"/>
    <property type="match status" value="1"/>
</dbReference>
<dbReference type="SUPFAM" id="SSF52833">
    <property type="entry name" value="Thioredoxin-like"/>
    <property type="match status" value="1"/>
</dbReference>
<keyword evidence="2" id="KW-0813">Transport</keyword>
<reference evidence="11 12" key="1">
    <citation type="submission" date="2017-10" db="EMBL/GenBank/DDBJ databases">
        <title>The draft genome sequence of Lewinella nigricans NBRC 102662.</title>
        <authorList>
            <person name="Wang K."/>
        </authorList>
    </citation>
    <scope>NUCLEOTIDE SEQUENCE [LARGE SCALE GENOMIC DNA]</scope>
    <source>
        <strain evidence="11 12">NBRC 102662</strain>
    </source>
</reference>
<dbReference type="InterPro" id="IPR005746">
    <property type="entry name" value="Thioredoxin"/>
</dbReference>
<dbReference type="PROSITE" id="PS00194">
    <property type="entry name" value="THIOREDOXIN_1"/>
    <property type="match status" value="1"/>
</dbReference>
<evidence type="ECO:0000256" key="1">
    <source>
        <dbReference type="ARBA" id="ARBA00008987"/>
    </source>
</evidence>
<feature type="site" description="Contributes to redox potential value" evidence="8">
    <location>
        <position position="31"/>
    </location>
</feature>
<dbReference type="EMBL" id="PDUD01000034">
    <property type="protein sequence ID" value="PHN03139.1"/>
    <property type="molecule type" value="Genomic_DNA"/>
</dbReference>
<feature type="site" description="Deprotonates C-terminal active site Cys" evidence="8">
    <location>
        <position position="23"/>
    </location>
</feature>
<evidence type="ECO:0000256" key="5">
    <source>
        <dbReference type="ARBA" id="ARBA00023284"/>
    </source>
</evidence>
<dbReference type="PANTHER" id="PTHR45663">
    <property type="entry name" value="GEO12009P1"/>
    <property type="match status" value="1"/>
</dbReference>
<gene>
    <name evidence="11" type="primary">trxA</name>
    <name evidence="11" type="ORF">CRP01_29105</name>
</gene>
<dbReference type="InterPro" id="IPR017937">
    <property type="entry name" value="Thioredoxin_CS"/>
</dbReference>
<evidence type="ECO:0000256" key="6">
    <source>
        <dbReference type="NCBIfam" id="TIGR01068"/>
    </source>
</evidence>
<sequence>MRTIKNAADFQAITESGKPVLLDFYADWCGPCQVLLPTVEKLAEKHADDFIIAKVNVDKYPELAQQFGVRSIPALFFLQNGEVQESLVGVQTETALENKIREYSVTA</sequence>
<dbReference type="InterPro" id="IPR036249">
    <property type="entry name" value="Thioredoxin-like_sf"/>
</dbReference>
<evidence type="ECO:0000256" key="3">
    <source>
        <dbReference type="ARBA" id="ARBA00022982"/>
    </source>
</evidence>
<keyword evidence="5 9" id="KW-0676">Redox-active center</keyword>
<evidence type="ECO:0000256" key="4">
    <source>
        <dbReference type="ARBA" id="ARBA00023157"/>
    </source>
</evidence>
<keyword evidence="12" id="KW-1185">Reference proteome</keyword>
<evidence type="ECO:0000256" key="9">
    <source>
        <dbReference type="PIRSR" id="PIRSR000077-4"/>
    </source>
</evidence>
<dbReference type="GO" id="GO:0005737">
    <property type="term" value="C:cytoplasm"/>
    <property type="evidence" value="ECO:0007669"/>
    <property type="project" value="TreeGrafter"/>
</dbReference>
<protein>
    <recommendedName>
        <fullName evidence="6 7">Thioredoxin</fullName>
    </recommendedName>
</protein>
<dbReference type="GO" id="GO:0015035">
    <property type="term" value="F:protein-disulfide reductase activity"/>
    <property type="evidence" value="ECO:0007669"/>
    <property type="project" value="UniProtKB-UniRule"/>
</dbReference>
<dbReference type="CDD" id="cd02947">
    <property type="entry name" value="TRX_family"/>
    <property type="match status" value="1"/>
</dbReference>
<evidence type="ECO:0000313" key="11">
    <source>
        <dbReference type="EMBL" id="PHN03139.1"/>
    </source>
</evidence>
<name>A0A2D0N4R3_FLAN2</name>
<feature type="active site" description="Nucleophile" evidence="8">
    <location>
        <position position="29"/>
    </location>
</feature>
<dbReference type="NCBIfam" id="TIGR01068">
    <property type="entry name" value="thioredoxin"/>
    <property type="match status" value="1"/>
</dbReference>
<feature type="active site" description="Nucleophile" evidence="8">
    <location>
        <position position="32"/>
    </location>
</feature>
<dbReference type="OrthoDB" id="9790390at2"/>
<organism evidence="11 12">
    <name type="scientific">Flavilitoribacter nigricans (strain ATCC 23147 / DSM 23189 / NBRC 102662 / NCIMB 1420 / SS-2)</name>
    <name type="common">Lewinella nigricans</name>
    <dbReference type="NCBI Taxonomy" id="1122177"/>
    <lineage>
        <taxon>Bacteria</taxon>
        <taxon>Pseudomonadati</taxon>
        <taxon>Bacteroidota</taxon>
        <taxon>Saprospiria</taxon>
        <taxon>Saprospirales</taxon>
        <taxon>Lewinellaceae</taxon>
        <taxon>Flavilitoribacter</taxon>
    </lineage>
</organism>